<evidence type="ECO:0000256" key="4">
    <source>
        <dbReference type="ARBA" id="ARBA00022759"/>
    </source>
</evidence>
<evidence type="ECO:0000256" key="6">
    <source>
        <dbReference type="ARBA" id="ARBA00022918"/>
    </source>
</evidence>
<dbReference type="GO" id="GO:0003964">
    <property type="term" value="F:RNA-directed DNA polymerase activity"/>
    <property type="evidence" value="ECO:0007669"/>
    <property type="project" value="UniProtKB-KW"/>
</dbReference>
<sequence>MDKNGRGNQGKDGMVAHTRLQVHVLAHLAYKLVYQQHELTHMGWVEAFPIRTEKARQVTKAVLKDIVLRYGMPLSIASDKGPAFVANAEQQVSKTLKTQWKLHNAYHPQSSGKVEHVN</sequence>
<dbReference type="InterPro" id="IPR001584">
    <property type="entry name" value="Integrase_cat-core"/>
</dbReference>
<dbReference type="InterPro" id="IPR036397">
    <property type="entry name" value="RNaseH_sf"/>
</dbReference>
<dbReference type="PANTHER" id="PTHR41694">
    <property type="entry name" value="ENDOGENOUS RETROVIRUS GROUP K MEMBER POL PROTEIN"/>
    <property type="match status" value="1"/>
</dbReference>
<comment type="caution">
    <text evidence="8">The sequence shown here is derived from an EMBL/GenBank/DDBJ whole genome shotgun (WGS) entry which is preliminary data.</text>
</comment>
<dbReference type="InterPro" id="IPR012337">
    <property type="entry name" value="RNaseH-like_sf"/>
</dbReference>
<keyword evidence="1" id="KW-0808">Transferase</keyword>
<keyword evidence="3" id="KW-0540">Nuclease</keyword>
<protein>
    <recommendedName>
        <fullName evidence="7">Integrase catalytic domain-containing protein</fullName>
    </recommendedName>
</protein>
<feature type="domain" description="Integrase catalytic" evidence="7">
    <location>
        <begin position="43"/>
        <end position="118"/>
    </location>
</feature>
<dbReference type="GO" id="GO:0003676">
    <property type="term" value="F:nucleic acid binding"/>
    <property type="evidence" value="ECO:0007669"/>
    <property type="project" value="InterPro"/>
</dbReference>
<gene>
    <name evidence="8" type="ORF">E5288_WYG021997</name>
</gene>
<evidence type="ECO:0000256" key="2">
    <source>
        <dbReference type="ARBA" id="ARBA00022695"/>
    </source>
</evidence>
<dbReference type="GO" id="GO:0016787">
    <property type="term" value="F:hydrolase activity"/>
    <property type="evidence" value="ECO:0007669"/>
    <property type="project" value="UniProtKB-KW"/>
</dbReference>
<dbReference type="PROSITE" id="PS50994">
    <property type="entry name" value="INTEGRASE"/>
    <property type="match status" value="1"/>
</dbReference>
<keyword evidence="4" id="KW-0255">Endonuclease</keyword>
<dbReference type="Proteomes" id="UP000322234">
    <property type="component" value="Unassembled WGS sequence"/>
</dbReference>
<evidence type="ECO:0000313" key="9">
    <source>
        <dbReference type="Proteomes" id="UP000322234"/>
    </source>
</evidence>
<dbReference type="GO" id="GO:0004519">
    <property type="term" value="F:endonuclease activity"/>
    <property type="evidence" value="ECO:0007669"/>
    <property type="project" value="UniProtKB-KW"/>
</dbReference>
<evidence type="ECO:0000313" key="8">
    <source>
        <dbReference type="EMBL" id="MXQ98813.1"/>
    </source>
</evidence>
<evidence type="ECO:0000256" key="5">
    <source>
        <dbReference type="ARBA" id="ARBA00022801"/>
    </source>
</evidence>
<evidence type="ECO:0000256" key="3">
    <source>
        <dbReference type="ARBA" id="ARBA00022722"/>
    </source>
</evidence>
<proteinExistence type="predicted"/>
<organism evidence="8 9">
    <name type="scientific">Bos mutus</name>
    <name type="common">wild yak</name>
    <dbReference type="NCBI Taxonomy" id="72004"/>
    <lineage>
        <taxon>Eukaryota</taxon>
        <taxon>Metazoa</taxon>
        <taxon>Chordata</taxon>
        <taxon>Craniata</taxon>
        <taxon>Vertebrata</taxon>
        <taxon>Euteleostomi</taxon>
        <taxon>Mammalia</taxon>
        <taxon>Eutheria</taxon>
        <taxon>Laurasiatheria</taxon>
        <taxon>Artiodactyla</taxon>
        <taxon>Ruminantia</taxon>
        <taxon>Pecora</taxon>
        <taxon>Bovidae</taxon>
        <taxon>Bovinae</taxon>
        <taxon>Bos</taxon>
    </lineage>
</organism>
<dbReference type="AlphaFoldDB" id="A0A6B0SJ80"/>
<dbReference type="EMBL" id="VBQZ03000289">
    <property type="protein sequence ID" value="MXQ98813.1"/>
    <property type="molecule type" value="Genomic_DNA"/>
</dbReference>
<keyword evidence="2" id="KW-0548">Nucleotidyltransferase</keyword>
<dbReference type="PANTHER" id="PTHR41694:SF5">
    <property type="entry name" value="RIBONUCLEASE H"/>
    <property type="match status" value="1"/>
</dbReference>
<evidence type="ECO:0000256" key="1">
    <source>
        <dbReference type="ARBA" id="ARBA00022679"/>
    </source>
</evidence>
<name>A0A6B0SJ80_9CETA</name>
<keyword evidence="5" id="KW-0378">Hydrolase</keyword>
<keyword evidence="9" id="KW-1185">Reference proteome</keyword>
<dbReference type="GO" id="GO:0015074">
    <property type="term" value="P:DNA integration"/>
    <property type="evidence" value="ECO:0007669"/>
    <property type="project" value="InterPro"/>
</dbReference>
<accession>A0A6B0SJ80</accession>
<evidence type="ECO:0000259" key="7">
    <source>
        <dbReference type="PROSITE" id="PS50994"/>
    </source>
</evidence>
<reference evidence="8" key="1">
    <citation type="submission" date="2019-10" db="EMBL/GenBank/DDBJ databases">
        <title>The sequence and de novo assembly of the wild yak genome.</title>
        <authorList>
            <person name="Liu Y."/>
        </authorList>
    </citation>
    <scope>NUCLEOTIDE SEQUENCE [LARGE SCALE GENOMIC DNA]</scope>
    <source>
        <strain evidence="8">WY2019</strain>
    </source>
</reference>
<keyword evidence="6" id="KW-0695">RNA-directed DNA polymerase</keyword>
<dbReference type="SUPFAM" id="SSF53098">
    <property type="entry name" value="Ribonuclease H-like"/>
    <property type="match status" value="1"/>
</dbReference>
<dbReference type="Gene3D" id="3.30.420.10">
    <property type="entry name" value="Ribonuclease H-like superfamily/Ribonuclease H"/>
    <property type="match status" value="1"/>
</dbReference>